<evidence type="ECO:0000313" key="1">
    <source>
        <dbReference type="EMBL" id="KAG2897979.1"/>
    </source>
</evidence>
<gene>
    <name evidence="1" type="ORF">PC117_g22682</name>
</gene>
<protein>
    <submittedName>
        <fullName evidence="1">Uncharacterized protein</fullName>
    </submittedName>
</protein>
<evidence type="ECO:0000313" key="2">
    <source>
        <dbReference type="Proteomes" id="UP000736787"/>
    </source>
</evidence>
<accession>A0A8T1JPT8</accession>
<organism evidence="1 2">
    <name type="scientific">Phytophthora cactorum</name>
    <dbReference type="NCBI Taxonomy" id="29920"/>
    <lineage>
        <taxon>Eukaryota</taxon>
        <taxon>Sar</taxon>
        <taxon>Stramenopiles</taxon>
        <taxon>Oomycota</taxon>
        <taxon>Peronosporomycetes</taxon>
        <taxon>Peronosporales</taxon>
        <taxon>Peronosporaceae</taxon>
        <taxon>Phytophthora</taxon>
    </lineage>
</organism>
<proteinExistence type="predicted"/>
<dbReference type="EMBL" id="RCMK01001278">
    <property type="protein sequence ID" value="KAG2897979.1"/>
    <property type="molecule type" value="Genomic_DNA"/>
</dbReference>
<dbReference type="AlphaFoldDB" id="A0A8T1JPT8"/>
<reference evidence="1" key="1">
    <citation type="submission" date="2018-10" db="EMBL/GenBank/DDBJ databases">
        <title>Effector identification in a new, highly contiguous assembly of the strawberry crown rot pathogen Phytophthora cactorum.</title>
        <authorList>
            <person name="Armitage A.D."/>
            <person name="Nellist C.F."/>
            <person name="Bates H."/>
            <person name="Vickerstaff R.J."/>
            <person name="Harrison R.J."/>
        </authorList>
    </citation>
    <scope>NUCLEOTIDE SEQUENCE</scope>
    <source>
        <strain evidence="1">4040</strain>
    </source>
</reference>
<comment type="caution">
    <text evidence="1">The sequence shown here is derived from an EMBL/GenBank/DDBJ whole genome shotgun (WGS) entry which is preliminary data.</text>
</comment>
<sequence length="79" mass="8930">MSTKFEDVNAATDLFNVMPTGENSNALEQAKLDHPSHREDDKTCNEYKKFVADLHLRERATSSFSGRLNPTVFVLLSRS</sequence>
<name>A0A8T1JPT8_9STRA</name>
<dbReference type="Proteomes" id="UP000736787">
    <property type="component" value="Unassembled WGS sequence"/>
</dbReference>